<feature type="domain" description="Replication protein A 70 kDa DNA-binding subunit B/D first OB fold" evidence="1">
    <location>
        <begin position="5"/>
        <end position="107"/>
    </location>
</feature>
<dbReference type="CDD" id="cd04480">
    <property type="entry name" value="RPA1_DBD_A_like"/>
    <property type="match status" value="1"/>
</dbReference>
<dbReference type="Proteomes" id="UP000015106">
    <property type="component" value="Chromosome 7"/>
</dbReference>
<organism evidence="2 3">
    <name type="scientific">Triticum urartu</name>
    <name type="common">Red wild einkorn</name>
    <name type="synonym">Crithodium urartu</name>
    <dbReference type="NCBI Taxonomy" id="4572"/>
    <lineage>
        <taxon>Eukaryota</taxon>
        <taxon>Viridiplantae</taxon>
        <taxon>Streptophyta</taxon>
        <taxon>Embryophyta</taxon>
        <taxon>Tracheophyta</taxon>
        <taxon>Spermatophyta</taxon>
        <taxon>Magnoliopsida</taxon>
        <taxon>Liliopsida</taxon>
        <taxon>Poales</taxon>
        <taxon>Poaceae</taxon>
        <taxon>BOP clade</taxon>
        <taxon>Pooideae</taxon>
        <taxon>Triticodae</taxon>
        <taxon>Triticeae</taxon>
        <taxon>Triticinae</taxon>
        <taxon>Triticum</taxon>
    </lineage>
</organism>
<dbReference type="InterPro" id="IPR003871">
    <property type="entry name" value="RFA1B/D_OB_1st"/>
</dbReference>
<reference evidence="2" key="3">
    <citation type="submission" date="2022-06" db="UniProtKB">
        <authorList>
            <consortium name="EnsemblPlants"/>
        </authorList>
    </citation>
    <scope>IDENTIFICATION</scope>
</reference>
<dbReference type="Gene3D" id="2.40.50.140">
    <property type="entry name" value="Nucleic acid-binding proteins"/>
    <property type="match status" value="1"/>
</dbReference>
<evidence type="ECO:0000259" key="1">
    <source>
        <dbReference type="Pfam" id="PF02721"/>
    </source>
</evidence>
<sequence>MDITSLAGLVPGNSRLTVRVFVSRMWQHRGDTDVGPIKHTDLVLLDAEGNHIYAEISEKQVSKFIDKIVEGCAYDICQFLVFPNKNYFKPVDSVNMIRFNRFTTVDPTADTYLEFPFCTYSLTE</sequence>
<dbReference type="Pfam" id="PF02721">
    <property type="entry name" value="DUF223"/>
    <property type="match status" value="1"/>
</dbReference>
<proteinExistence type="predicted"/>
<dbReference type="Gramene" id="TuG1812G0700001759.01.T01">
    <property type="protein sequence ID" value="TuG1812G0700001759.01.T01"/>
    <property type="gene ID" value="TuG1812G0700001759.01"/>
</dbReference>
<keyword evidence="3" id="KW-1185">Reference proteome</keyword>
<dbReference type="PANTHER" id="PTHR47165:SF4">
    <property type="entry name" value="OS03G0429900 PROTEIN"/>
    <property type="match status" value="1"/>
</dbReference>
<dbReference type="EnsemblPlants" id="TuG1812G0700001759.01.T01">
    <property type="protein sequence ID" value="TuG1812G0700001759.01.T01"/>
    <property type="gene ID" value="TuG1812G0700001759.01"/>
</dbReference>
<dbReference type="PANTHER" id="PTHR47165">
    <property type="entry name" value="OS03G0429900 PROTEIN"/>
    <property type="match status" value="1"/>
</dbReference>
<reference evidence="3" key="1">
    <citation type="journal article" date="2013" name="Nature">
        <title>Draft genome of the wheat A-genome progenitor Triticum urartu.</title>
        <authorList>
            <person name="Ling H.Q."/>
            <person name="Zhao S."/>
            <person name="Liu D."/>
            <person name="Wang J."/>
            <person name="Sun H."/>
            <person name="Zhang C."/>
            <person name="Fan H."/>
            <person name="Li D."/>
            <person name="Dong L."/>
            <person name="Tao Y."/>
            <person name="Gao C."/>
            <person name="Wu H."/>
            <person name="Li Y."/>
            <person name="Cui Y."/>
            <person name="Guo X."/>
            <person name="Zheng S."/>
            <person name="Wang B."/>
            <person name="Yu K."/>
            <person name="Liang Q."/>
            <person name="Yang W."/>
            <person name="Lou X."/>
            <person name="Chen J."/>
            <person name="Feng M."/>
            <person name="Jian J."/>
            <person name="Zhang X."/>
            <person name="Luo G."/>
            <person name="Jiang Y."/>
            <person name="Liu J."/>
            <person name="Wang Z."/>
            <person name="Sha Y."/>
            <person name="Zhang B."/>
            <person name="Wu H."/>
            <person name="Tang D."/>
            <person name="Shen Q."/>
            <person name="Xue P."/>
            <person name="Zou S."/>
            <person name="Wang X."/>
            <person name="Liu X."/>
            <person name="Wang F."/>
            <person name="Yang Y."/>
            <person name="An X."/>
            <person name="Dong Z."/>
            <person name="Zhang K."/>
            <person name="Zhang X."/>
            <person name="Luo M.C."/>
            <person name="Dvorak J."/>
            <person name="Tong Y."/>
            <person name="Wang J."/>
            <person name="Yang H."/>
            <person name="Li Z."/>
            <person name="Wang D."/>
            <person name="Zhang A."/>
            <person name="Wang J."/>
        </authorList>
    </citation>
    <scope>NUCLEOTIDE SEQUENCE</scope>
    <source>
        <strain evidence="3">cv. G1812</strain>
    </source>
</reference>
<name>A0A8R7V475_TRIUA</name>
<dbReference type="AlphaFoldDB" id="A0A8R7V475"/>
<protein>
    <recommendedName>
        <fullName evidence="1">Replication protein A 70 kDa DNA-binding subunit B/D first OB fold domain-containing protein</fullName>
    </recommendedName>
</protein>
<evidence type="ECO:0000313" key="2">
    <source>
        <dbReference type="EnsemblPlants" id="TuG1812G0700001759.01.T01"/>
    </source>
</evidence>
<dbReference type="SUPFAM" id="SSF50249">
    <property type="entry name" value="Nucleic acid-binding proteins"/>
    <property type="match status" value="1"/>
</dbReference>
<accession>A0A8R7V475</accession>
<evidence type="ECO:0000313" key="3">
    <source>
        <dbReference type="Proteomes" id="UP000015106"/>
    </source>
</evidence>
<dbReference type="InterPro" id="IPR012340">
    <property type="entry name" value="NA-bd_OB-fold"/>
</dbReference>
<reference evidence="2" key="2">
    <citation type="submission" date="2018-03" db="EMBL/GenBank/DDBJ databases">
        <title>The Triticum urartu genome reveals the dynamic nature of wheat genome evolution.</title>
        <authorList>
            <person name="Ling H."/>
            <person name="Ma B."/>
            <person name="Shi X."/>
            <person name="Liu H."/>
            <person name="Dong L."/>
            <person name="Sun H."/>
            <person name="Cao Y."/>
            <person name="Gao Q."/>
            <person name="Zheng S."/>
            <person name="Li Y."/>
            <person name="Yu Y."/>
            <person name="Du H."/>
            <person name="Qi M."/>
            <person name="Li Y."/>
            <person name="Yu H."/>
            <person name="Cui Y."/>
            <person name="Wang N."/>
            <person name="Chen C."/>
            <person name="Wu H."/>
            <person name="Zhao Y."/>
            <person name="Zhang J."/>
            <person name="Li Y."/>
            <person name="Zhou W."/>
            <person name="Zhang B."/>
            <person name="Hu W."/>
            <person name="Eijk M."/>
            <person name="Tang J."/>
            <person name="Witsenboer H."/>
            <person name="Zhao S."/>
            <person name="Li Z."/>
            <person name="Zhang A."/>
            <person name="Wang D."/>
            <person name="Liang C."/>
        </authorList>
    </citation>
    <scope>NUCLEOTIDE SEQUENCE [LARGE SCALE GENOMIC DNA]</scope>
    <source>
        <strain evidence="2">cv. G1812</strain>
    </source>
</reference>